<dbReference type="Proteomes" id="UP000663870">
    <property type="component" value="Unassembled WGS sequence"/>
</dbReference>
<reference evidence="1" key="1">
    <citation type="submission" date="2021-02" db="EMBL/GenBank/DDBJ databases">
        <authorList>
            <person name="Nowell W R."/>
        </authorList>
    </citation>
    <scope>NUCLEOTIDE SEQUENCE</scope>
</reference>
<dbReference type="Proteomes" id="UP000663854">
    <property type="component" value="Unassembled WGS sequence"/>
</dbReference>
<evidence type="ECO:0000313" key="2">
    <source>
        <dbReference type="EMBL" id="CAF0942280.1"/>
    </source>
</evidence>
<dbReference type="EMBL" id="CAJNOL010000220">
    <property type="protein sequence ID" value="CAF0942280.1"/>
    <property type="molecule type" value="Genomic_DNA"/>
</dbReference>
<name>A0A813VGQ6_9BILA</name>
<evidence type="ECO:0000313" key="1">
    <source>
        <dbReference type="EMBL" id="CAF0845309.1"/>
    </source>
</evidence>
<proteinExistence type="predicted"/>
<gene>
    <name evidence="2" type="ORF">JXQ802_LOCUS11225</name>
    <name evidence="1" type="ORF">PYM288_LOCUS6781</name>
</gene>
<evidence type="ECO:0000313" key="4">
    <source>
        <dbReference type="Proteomes" id="UP000663870"/>
    </source>
</evidence>
<accession>A0A813VGQ6</accession>
<protein>
    <submittedName>
        <fullName evidence="1">Uncharacterized protein</fullName>
    </submittedName>
</protein>
<keyword evidence="4" id="KW-1185">Reference proteome</keyword>
<sequence>MSLTLLFIFIYLLLIYTISINSLSVANIINATYSTGSSFLKINLTTSNPCICSCIYHPHCLSISIMKQSNNIYYCQLYATYPIKSSQLSTSLISNVTILTDRTLNSIYIDNGTYLSNPTNLFSNTIKPWIPIFKLYTGNNQSFLWLNSSNLTTLINIPKISINQITFHWFNILISQWNQMLYIPDQIALAFIVNRTIIFDFLIFNASQTNITNWFSIKSLISNQYWNIIQYRDMTIGTTQMTSIYTDNECIRSFNFNFKFSTNGCNQDFYGFFFVYGGYKDLCIAAKQNLSQISIPSIYFTPTINYTNGSFYSFKIADGLMGFVR</sequence>
<comment type="caution">
    <text evidence="1">The sequence shown here is derived from an EMBL/GenBank/DDBJ whole genome shotgun (WGS) entry which is preliminary data.</text>
</comment>
<evidence type="ECO:0000313" key="3">
    <source>
        <dbReference type="Proteomes" id="UP000663854"/>
    </source>
</evidence>
<dbReference type="EMBL" id="CAJNOH010000077">
    <property type="protein sequence ID" value="CAF0845309.1"/>
    <property type="molecule type" value="Genomic_DNA"/>
</dbReference>
<organism evidence="1 3">
    <name type="scientific">Rotaria sordida</name>
    <dbReference type="NCBI Taxonomy" id="392033"/>
    <lineage>
        <taxon>Eukaryota</taxon>
        <taxon>Metazoa</taxon>
        <taxon>Spiralia</taxon>
        <taxon>Gnathifera</taxon>
        <taxon>Rotifera</taxon>
        <taxon>Eurotatoria</taxon>
        <taxon>Bdelloidea</taxon>
        <taxon>Philodinida</taxon>
        <taxon>Philodinidae</taxon>
        <taxon>Rotaria</taxon>
    </lineage>
</organism>
<dbReference type="AlphaFoldDB" id="A0A813VGQ6"/>